<dbReference type="Proteomes" id="UP001165488">
    <property type="component" value="Unassembled WGS sequence"/>
</dbReference>
<dbReference type="EMBL" id="JAKZGS010000004">
    <property type="protein sequence ID" value="MCH7397837.1"/>
    <property type="molecule type" value="Genomic_DNA"/>
</dbReference>
<accession>A0ABS9UMJ1</accession>
<evidence type="ECO:0000313" key="1">
    <source>
        <dbReference type="EMBL" id="MCH7397837.1"/>
    </source>
</evidence>
<keyword evidence="2" id="KW-1185">Reference proteome</keyword>
<gene>
    <name evidence="1" type="ORF">MM236_07550</name>
</gene>
<organism evidence="1 2">
    <name type="scientific">Belliella calami</name>
    <dbReference type="NCBI Taxonomy" id="2923436"/>
    <lineage>
        <taxon>Bacteria</taxon>
        <taxon>Pseudomonadati</taxon>
        <taxon>Bacteroidota</taxon>
        <taxon>Cytophagia</taxon>
        <taxon>Cytophagales</taxon>
        <taxon>Cyclobacteriaceae</taxon>
        <taxon>Belliella</taxon>
    </lineage>
</organism>
<reference evidence="1" key="1">
    <citation type="submission" date="2022-03" db="EMBL/GenBank/DDBJ databases">
        <title>De novo assembled genomes of Belliella spp. (Cyclobacteriaceae) strains.</title>
        <authorList>
            <person name="Szabo A."/>
            <person name="Korponai K."/>
            <person name="Felfoldi T."/>
        </authorList>
    </citation>
    <scope>NUCLEOTIDE SEQUENCE</scope>
    <source>
        <strain evidence="1">DSM 107340</strain>
    </source>
</reference>
<dbReference type="RefSeq" id="WP_241274348.1">
    <property type="nucleotide sequence ID" value="NZ_JAKZGS010000004.1"/>
</dbReference>
<sequence length="379" mass="43763">MKQFILPIFVLLLFSCGESRENQSAGDYSEISISMDTVVVDSGDEILMAATSSNGQFVNLDKTLLYFWDVQSSNLEVIDLSALKLIEKKPFERDGPNSVGQYPYKTFIVKEDQIGFMEWGQLNIADIDGNVLQRIKLNDDWLRDKIDEKESLSIIGFSESGDIMYCGIQDFFSDLNSDIVHIDLANQTSKLIALPEYQKRENFRVTFKNESGGFMEIYASEPNLELTHHKGKVIFWSDAFNAIYEYDPKNDSLTYHRITNTLFANEKSGTYTNDVSSSEERTEMETKLNEEVKFTELFWDEKNEVFYRFCSYKLPRIADEKLKSKVFISIINEKFEVIGEREITEIINSEPTAKFVKDGQIYSYLNIDDELGFVRMKIN</sequence>
<dbReference type="Pfam" id="PF13970">
    <property type="entry name" value="DUF4221"/>
    <property type="match status" value="1"/>
</dbReference>
<proteinExistence type="predicted"/>
<dbReference type="InterPro" id="IPR025316">
    <property type="entry name" value="DUF4221"/>
</dbReference>
<name>A0ABS9UMJ1_9BACT</name>
<evidence type="ECO:0000313" key="2">
    <source>
        <dbReference type="Proteomes" id="UP001165488"/>
    </source>
</evidence>
<protein>
    <submittedName>
        <fullName evidence="1">DUF4221 domain-containing protein</fullName>
    </submittedName>
</protein>
<dbReference type="SUPFAM" id="SSF82171">
    <property type="entry name" value="DPP6 N-terminal domain-like"/>
    <property type="match status" value="1"/>
</dbReference>
<comment type="caution">
    <text evidence="1">The sequence shown here is derived from an EMBL/GenBank/DDBJ whole genome shotgun (WGS) entry which is preliminary data.</text>
</comment>
<dbReference type="PROSITE" id="PS51257">
    <property type="entry name" value="PROKAR_LIPOPROTEIN"/>
    <property type="match status" value="1"/>
</dbReference>